<gene>
    <name evidence="1" type="ORF">OXX778_LOCUS17814</name>
</gene>
<name>A0A814IZL2_9BILA</name>
<comment type="caution">
    <text evidence="1">The sequence shown here is derived from an EMBL/GenBank/DDBJ whole genome shotgun (WGS) entry which is preliminary data.</text>
</comment>
<dbReference type="Proteomes" id="UP000663879">
    <property type="component" value="Unassembled WGS sequence"/>
</dbReference>
<reference evidence="1" key="1">
    <citation type="submission" date="2021-02" db="EMBL/GenBank/DDBJ databases">
        <authorList>
            <person name="Nowell W R."/>
        </authorList>
    </citation>
    <scope>NUCLEOTIDE SEQUENCE</scope>
    <source>
        <strain evidence="1">Ploen Becks lab</strain>
    </source>
</reference>
<dbReference type="AlphaFoldDB" id="A0A814IZL2"/>
<organism evidence="1 2">
    <name type="scientific">Brachionus calyciflorus</name>
    <dbReference type="NCBI Taxonomy" id="104777"/>
    <lineage>
        <taxon>Eukaryota</taxon>
        <taxon>Metazoa</taxon>
        <taxon>Spiralia</taxon>
        <taxon>Gnathifera</taxon>
        <taxon>Rotifera</taxon>
        <taxon>Eurotatoria</taxon>
        <taxon>Monogononta</taxon>
        <taxon>Pseudotrocha</taxon>
        <taxon>Ploima</taxon>
        <taxon>Brachionidae</taxon>
        <taxon>Brachionus</taxon>
    </lineage>
</organism>
<evidence type="ECO:0000313" key="1">
    <source>
        <dbReference type="EMBL" id="CAF1029930.1"/>
    </source>
</evidence>
<accession>A0A814IZL2</accession>
<dbReference type="EMBL" id="CAJNOC010004675">
    <property type="protein sequence ID" value="CAF1029930.1"/>
    <property type="molecule type" value="Genomic_DNA"/>
</dbReference>
<keyword evidence="2" id="KW-1185">Reference proteome</keyword>
<evidence type="ECO:0000313" key="2">
    <source>
        <dbReference type="Proteomes" id="UP000663879"/>
    </source>
</evidence>
<sequence>MANDPAFYEFDPTFNEELVPMEPNDGFLDAETLFKCKKMFKFIDCLEHYLKKKYSSDSYNNRIIDEAVLNYDTDQKTLKEKRNPNKDELLWFIRNAIAKNHKIKPNIKTTRF</sequence>
<dbReference type="OrthoDB" id="10387668at2759"/>
<protein>
    <submittedName>
        <fullName evidence="1">Uncharacterized protein</fullName>
    </submittedName>
</protein>
<proteinExistence type="predicted"/>